<dbReference type="SUPFAM" id="SSF46689">
    <property type="entry name" value="Homeodomain-like"/>
    <property type="match status" value="2"/>
</dbReference>
<dbReference type="CDD" id="cd11660">
    <property type="entry name" value="SANT_TRF"/>
    <property type="match status" value="1"/>
</dbReference>
<evidence type="ECO:0000313" key="5">
    <source>
        <dbReference type="Proteomes" id="UP000799753"/>
    </source>
</evidence>
<sequence>MEPRIATLLGSSSSERAPNDLRTLLPPPSVAPRRPHPASPNTLGGDAHRRANQSDVGDITRPEHGPYISQSRQNKRKEPSVPIAGVLNDEAPTPSIGHAVPAVSTTALPPFSGRLSDLLLDPLQRLRDPLDPSQDNSKKRRKLDEQTIIPPLAGSDNKLKLPKPTQQLPKKTPKRPRIPPLLQGLHHPPPLPEKVFPPITGEAGGFGRDIGDRVGVRSPVPLRNVHERDARDDISRKETSEPQEKEKEKEKEKEGGKEEEGEQIASKPGAASTSDKDNSSQAVKEVTTPKVDKSKETRKRNKWSEQETKDLLVGVSRFGIGNWKKILQCSDFTFNQRTAVDLKDRFRVCCPGDGLKKRKVKCKSDVEESGSQDRKGPVELAKMGIHVPFTRHKRRERCEFTEKDDENLLRGFEKYASSWHSMRDDSELGFTGRHPTDLRDRFRIRYPEKFAKAGYKLKAKDELMLKAKDIEPTLGKGSGKEKEPASQENVARSGGSSEARGPPKAKASSCILSTPTQPRTTAATEPTFRSHALQEDAEDGRSPIILSRNILQWVDANPSQAMSSSSTNAPTVSAFNTDTSFHMTNSADGLHIDPLATYNIAMPMLTSTVLSATPSYPSTAGQQPSVLGTGPHNPYSYTATISPATMSMPQTNTSSTALITTSSIKSSSNPLLRTPNLPNLMYPPVPVSSAKNTIHNLPPPADLLYGLDTDVRATSDSQSAANPGSAGAGFAIDENTLMAFHSGAAHIGANIGGGMGGSGGFDSSATLAPMVGATSQGQGVVYLDRDLLDERFLDRRGGFEGVEVRNF</sequence>
<keyword evidence="1" id="KW-0539">Nucleus</keyword>
<evidence type="ECO:0000256" key="2">
    <source>
        <dbReference type="SAM" id="MobiDB-lite"/>
    </source>
</evidence>
<proteinExistence type="predicted"/>
<dbReference type="InterPro" id="IPR009057">
    <property type="entry name" value="Homeodomain-like_sf"/>
</dbReference>
<dbReference type="PANTHER" id="PTHR46734">
    <property type="entry name" value="TELOMERIC REPEAT-BINDING FACTOR 1 TERF1"/>
    <property type="match status" value="1"/>
</dbReference>
<dbReference type="Gene3D" id="1.10.246.220">
    <property type="match status" value="1"/>
</dbReference>
<feature type="compositionally biased region" description="Basic and acidic residues" evidence="2">
    <location>
        <begin position="224"/>
        <end position="258"/>
    </location>
</feature>
<feature type="domain" description="Myb-like" evidence="3">
    <location>
        <begin position="295"/>
        <end position="347"/>
    </location>
</feature>
<evidence type="ECO:0000256" key="1">
    <source>
        <dbReference type="ARBA" id="ARBA00023242"/>
    </source>
</evidence>
<protein>
    <recommendedName>
        <fullName evidence="3">Myb-like domain-containing protein</fullName>
    </recommendedName>
</protein>
<feature type="region of interest" description="Disordered" evidence="2">
    <location>
        <begin position="472"/>
        <end position="539"/>
    </location>
</feature>
<dbReference type="Proteomes" id="UP000799753">
    <property type="component" value="Unassembled WGS sequence"/>
</dbReference>
<organism evidence="4 5">
    <name type="scientific">Massarina eburnea CBS 473.64</name>
    <dbReference type="NCBI Taxonomy" id="1395130"/>
    <lineage>
        <taxon>Eukaryota</taxon>
        <taxon>Fungi</taxon>
        <taxon>Dikarya</taxon>
        <taxon>Ascomycota</taxon>
        <taxon>Pezizomycotina</taxon>
        <taxon>Dothideomycetes</taxon>
        <taxon>Pleosporomycetidae</taxon>
        <taxon>Pleosporales</taxon>
        <taxon>Massarineae</taxon>
        <taxon>Massarinaceae</taxon>
        <taxon>Massarina</taxon>
    </lineage>
</organism>
<dbReference type="PROSITE" id="PS50090">
    <property type="entry name" value="MYB_LIKE"/>
    <property type="match status" value="1"/>
</dbReference>
<feature type="region of interest" description="Disordered" evidence="2">
    <location>
        <begin position="1"/>
        <end position="100"/>
    </location>
</feature>
<feature type="region of interest" description="Disordered" evidence="2">
    <location>
        <begin position="125"/>
        <end position="305"/>
    </location>
</feature>
<dbReference type="EMBL" id="MU006780">
    <property type="protein sequence ID" value="KAF2642925.1"/>
    <property type="molecule type" value="Genomic_DNA"/>
</dbReference>
<dbReference type="InterPro" id="IPR052450">
    <property type="entry name" value="TRBD-Containing_Protein"/>
</dbReference>
<accession>A0A6A6S5N9</accession>
<dbReference type="Pfam" id="PF00249">
    <property type="entry name" value="Myb_DNA-binding"/>
    <property type="match status" value="1"/>
</dbReference>
<dbReference type="SMART" id="SM00717">
    <property type="entry name" value="SANT"/>
    <property type="match status" value="2"/>
</dbReference>
<dbReference type="Gene3D" id="1.10.10.60">
    <property type="entry name" value="Homeodomain-like"/>
    <property type="match status" value="1"/>
</dbReference>
<feature type="compositionally biased region" description="Polar residues" evidence="2">
    <location>
        <begin position="486"/>
        <end position="496"/>
    </location>
</feature>
<evidence type="ECO:0000259" key="3">
    <source>
        <dbReference type="PROSITE" id="PS50090"/>
    </source>
</evidence>
<evidence type="ECO:0000313" key="4">
    <source>
        <dbReference type="EMBL" id="KAF2642925.1"/>
    </source>
</evidence>
<dbReference type="OrthoDB" id="608866at2759"/>
<keyword evidence="5" id="KW-1185">Reference proteome</keyword>
<feature type="compositionally biased region" description="Polar residues" evidence="2">
    <location>
        <begin position="510"/>
        <end position="524"/>
    </location>
</feature>
<dbReference type="AlphaFoldDB" id="A0A6A6S5N9"/>
<reference evidence="4" key="1">
    <citation type="journal article" date="2020" name="Stud. Mycol.">
        <title>101 Dothideomycetes genomes: a test case for predicting lifestyles and emergence of pathogens.</title>
        <authorList>
            <person name="Haridas S."/>
            <person name="Albert R."/>
            <person name="Binder M."/>
            <person name="Bloem J."/>
            <person name="Labutti K."/>
            <person name="Salamov A."/>
            <person name="Andreopoulos B."/>
            <person name="Baker S."/>
            <person name="Barry K."/>
            <person name="Bills G."/>
            <person name="Bluhm B."/>
            <person name="Cannon C."/>
            <person name="Castanera R."/>
            <person name="Culley D."/>
            <person name="Daum C."/>
            <person name="Ezra D."/>
            <person name="Gonzalez J."/>
            <person name="Henrissat B."/>
            <person name="Kuo A."/>
            <person name="Liang C."/>
            <person name="Lipzen A."/>
            <person name="Lutzoni F."/>
            <person name="Magnuson J."/>
            <person name="Mondo S."/>
            <person name="Nolan M."/>
            <person name="Ohm R."/>
            <person name="Pangilinan J."/>
            <person name="Park H.-J."/>
            <person name="Ramirez L."/>
            <person name="Alfaro M."/>
            <person name="Sun H."/>
            <person name="Tritt A."/>
            <person name="Yoshinaga Y."/>
            <person name="Zwiers L.-H."/>
            <person name="Turgeon B."/>
            <person name="Goodwin S."/>
            <person name="Spatafora J."/>
            <person name="Crous P."/>
            <person name="Grigoriev I."/>
        </authorList>
    </citation>
    <scope>NUCLEOTIDE SEQUENCE</scope>
    <source>
        <strain evidence="4">CBS 473.64</strain>
    </source>
</reference>
<gene>
    <name evidence="4" type="ORF">P280DRAFT_240759</name>
</gene>
<dbReference type="PANTHER" id="PTHR46734:SF1">
    <property type="entry name" value="TELOMERIC REPEAT-BINDING FACTOR 1"/>
    <property type="match status" value="1"/>
</dbReference>
<dbReference type="InterPro" id="IPR001005">
    <property type="entry name" value="SANT/Myb"/>
</dbReference>
<name>A0A6A6S5N9_9PLEO</name>